<accession>A0A379LQD1</accession>
<evidence type="ECO:0000313" key="1">
    <source>
        <dbReference type="EMBL" id="SUD99123.1"/>
    </source>
</evidence>
<protein>
    <submittedName>
        <fullName evidence="1">Uncharacterized protein</fullName>
    </submittedName>
</protein>
<dbReference type="AlphaFoldDB" id="A0A379LQD1"/>
<reference evidence="1 2" key="1">
    <citation type="submission" date="2018-06" db="EMBL/GenBank/DDBJ databases">
        <authorList>
            <consortium name="Pathogen Informatics"/>
            <person name="Doyle S."/>
        </authorList>
    </citation>
    <scope>NUCLEOTIDE SEQUENCE [LARGE SCALE GENOMIC DNA]</scope>
    <source>
        <strain evidence="1 2">NCTC11801</strain>
    </source>
</reference>
<organism evidence="1 2">
    <name type="scientific">Providencia rettgeri</name>
    <dbReference type="NCBI Taxonomy" id="587"/>
    <lineage>
        <taxon>Bacteria</taxon>
        <taxon>Pseudomonadati</taxon>
        <taxon>Pseudomonadota</taxon>
        <taxon>Gammaproteobacteria</taxon>
        <taxon>Enterobacterales</taxon>
        <taxon>Morganellaceae</taxon>
        <taxon>Providencia</taxon>
    </lineage>
</organism>
<name>A0A379LQD1_PRORE</name>
<dbReference type="EMBL" id="UGTZ01000002">
    <property type="protein sequence ID" value="SUD99123.1"/>
    <property type="molecule type" value="Genomic_DNA"/>
</dbReference>
<evidence type="ECO:0000313" key="2">
    <source>
        <dbReference type="Proteomes" id="UP000254208"/>
    </source>
</evidence>
<proteinExistence type="predicted"/>
<sequence length="124" mass="14148">MARVWRVRGWQKNRVPEVMKVNVQVRDEASGLFHVDTLDHARHRQGFISAASVELEKPVIKRECGRVLLMLEQQQDKRQSVEDEASTAVTVSADDETAALELLKSPELIRRVRDDLASCGRRID</sequence>
<dbReference type="Proteomes" id="UP000254208">
    <property type="component" value="Unassembled WGS sequence"/>
</dbReference>
<gene>
    <name evidence="1" type="ORF">NCTC11801_04850</name>
</gene>